<comment type="caution">
    <text evidence="5">The sequence shown here is derived from an EMBL/GenBank/DDBJ whole genome shotgun (WGS) entry which is preliminary data.</text>
</comment>
<name>A0A315VXX7_GAMAF</name>
<keyword evidence="6" id="KW-1185">Reference proteome</keyword>
<protein>
    <submittedName>
        <fullName evidence="5">Uncharacterized protein</fullName>
    </submittedName>
</protein>
<keyword evidence="3" id="KW-0418">Kinase</keyword>
<feature type="region of interest" description="Disordered" evidence="4">
    <location>
        <begin position="376"/>
        <end position="402"/>
    </location>
</feature>
<organism evidence="5 6">
    <name type="scientific">Gambusia affinis</name>
    <name type="common">Western mosquitofish</name>
    <name type="synonym">Heterandria affinis</name>
    <dbReference type="NCBI Taxonomy" id="33528"/>
    <lineage>
        <taxon>Eukaryota</taxon>
        <taxon>Metazoa</taxon>
        <taxon>Chordata</taxon>
        <taxon>Craniata</taxon>
        <taxon>Vertebrata</taxon>
        <taxon>Euteleostomi</taxon>
        <taxon>Actinopterygii</taxon>
        <taxon>Neopterygii</taxon>
        <taxon>Teleostei</taxon>
        <taxon>Neoteleostei</taxon>
        <taxon>Acanthomorphata</taxon>
        <taxon>Ovalentaria</taxon>
        <taxon>Atherinomorphae</taxon>
        <taxon>Cyprinodontiformes</taxon>
        <taxon>Poeciliidae</taxon>
        <taxon>Poeciliinae</taxon>
        <taxon>Gambusia</taxon>
    </lineage>
</organism>
<evidence type="ECO:0000256" key="4">
    <source>
        <dbReference type="SAM" id="MobiDB-lite"/>
    </source>
</evidence>
<gene>
    <name evidence="5" type="ORF">CCH79_00000373</name>
</gene>
<dbReference type="PRINTS" id="PR00094">
    <property type="entry name" value="ADENYLTKNASE"/>
</dbReference>
<dbReference type="InterPro" id="IPR000850">
    <property type="entry name" value="Adenylat/UMP-CMP_kin"/>
</dbReference>
<sequence>MTSIRIVAPGFRWRRSRWGRICPVALKEGSIIEGLTDLCVGFQDKLYILSSQDAYKKFVMNPRKYLLPPMPRPPCRVCIIGSSQAGKSTMCSLLAQHYGALVLDIEELIKPFLAIADQERFEKIRDLTTPTAKSFRKKNKGLARDNPQVTALVHQAIEAAKQMAIPPFEMYVNALKNRMEEIETMNSNFEDKTGWVLDNFPKNLSEMEVLQQAGTLPDTIICLRDTDKHYIMKRVYEKNKESVDKAIEKRLQNQPFQRNEAIFKDKEQESEAQSDLLTIMEEEEVELPEGMEMDYASIPEMREYREQSEIFETEWDHIQSSISVSHFDVEIGGKSPDELLQEIVQKMERPFQYVAWEFSSLDLNEEEEDQEALAALENEDEDTDETDDEDEEEDFEPTNKRLLGDTKHFCPVAFKINNVLWPSTDKISAKYRERTYYFSTLDARDSFIDNPDQFVTQGELLKPPPLRIFMLGARGSGKTTHGGWLAKKLGLFHIQFREEMQMKIMAKTNKPVPCSDEAVYLKSDTEYVEAQIRAEKGEEEQTETENSSASINIEEEVFLTENELVMKAYLADGEPMTHQVLDMILLPYFQEEPYKSTGFILEGFPHDPDQLEFMLERQLFPDIVVVMEVEATDVQRRLLPGYLEKWRMLYHKHEEQIKLLQHLREKNREEKISKRRAELIELQEADESRFTFRHQAKENEEEGEESLNMEEINAMLEMEFPETGFSEDIEEQETEEAATEWIEEEIEDRFEKDSSTLMTVMELLNENDIPKLEVNTSQKLRKIQDLMLHKIKPMITNRESLFLSCQPISYKLGHNLLLHSYKINSAFGCADPVQQYDEDMVHPIHWPLNSSFPLILGPYIYFFRTKENRSKFTLNPLKYLRQPKPTTPLPIKIAVTGPPKAGKTTVAKMFAEKYGLARLSIGAAMRLVLNYKAHTNLASEMKKYLTEGLVVPDELAIQCLEVALLSSVCSIRGYVLDGFPMTIQQAELMESQNIVPILVFELQISTIEVLLRGLSDKLNPNKPYLLHDSSEILHSWDSTYKTEVEYVRRYFQEQHQNWFTLNAIKNKWWIWKNVLQEVNISMKCLHSYLQRTQSGKAACINKLCITPKELNSRLGEFGHYCPVCLALHYHLVDCSETADLTHAAEYKKLYYRLCGGNHLEIFLSNPDKFLAPCCPYNLPEPHLLPRKLTELQVKNRFPQQVELKGFCPVTYKDGNQRYEALVRGMMEYAVEYKGKIYVFETKEKQEKFMRMPEMYCDQKLPCKVPPLDEPVSLISLPTLGYLEQGVAEAVIKAMTAVGSLKPKYPFVSVKRSALVYVAYYLKAFNHKSTGCLRQKYKKKLASFLENCELITYLSSAMTGAYKPPSERPKDFDFKLNRFLALGAPGATDTL</sequence>
<dbReference type="Gene3D" id="3.40.50.300">
    <property type="entry name" value="P-loop containing nucleotide triphosphate hydrolases"/>
    <property type="match status" value="3"/>
</dbReference>
<reference evidence="5 6" key="1">
    <citation type="journal article" date="2018" name="G3 (Bethesda)">
        <title>A High-Quality Reference Genome for the Invasive Mosquitofish Gambusia affinis Using a Chicago Library.</title>
        <authorList>
            <person name="Hoffberg S.L."/>
            <person name="Troendle N.J."/>
            <person name="Glenn T.C."/>
            <person name="Mahmud O."/>
            <person name="Louha S."/>
            <person name="Chalopin D."/>
            <person name="Bennetzen J.L."/>
            <person name="Mauricio R."/>
        </authorList>
    </citation>
    <scope>NUCLEOTIDE SEQUENCE [LARGE SCALE GENOMIC DNA]</scope>
    <source>
        <strain evidence="5">NE01/NJP1002.9</strain>
        <tissue evidence="5">Muscle</tissue>
    </source>
</reference>
<dbReference type="InterPro" id="IPR027417">
    <property type="entry name" value="P-loop_NTPase"/>
</dbReference>
<dbReference type="Pfam" id="PF00406">
    <property type="entry name" value="ADK"/>
    <property type="match status" value="1"/>
</dbReference>
<evidence type="ECO:0000313" key="6">
    <source>
        <dbReference type="Proteomes" id="UP000250572"/>
    </source>
</evidence>
<evidence type="ECO:0000256" key="2">
    <source>
        <dbReference type="ARBA" id="ARBA00022741"/>
    </source>
</evidence>
<dbReference type="GO" id="GO:0005524">
    <property type="term" value="F:ATP binding"/>
    <property type="evidence" value="ECO:0007669"/>
    <property type="project" value="InterPro"/>
</dbReference>
<keyword evidence="1" id="KW-0808">Transferase</keyword>
<dbReference type="Proteomes" id="UP000250572">
    <property type="component" value="Unassembled WGS sequence"/>
</dbReference>
<evidence type="ECO:0000313" key="5">
    <source>
        <dbReference type="EMBL" id="PWA27784.1"/>
    </source>
</evidence>
<feature type="compositionally biased region" description="Acidic residues" evidence="4">
    <location>
        <begin position="376"/>
        <end position="396"/>
    </location>
</feature>
<dbReference type="STRING" id="33528.ENSGAFP00000016118"/>
<keyword evidence="2" id="KW-0547">Nucleotide-binding</keyword>
<dbReference type="EMBL" id="NHOQ01001000">
    <property type="protein sequence ID" value="PWA27784.1"/>
    <property type="molecule type" value="Genomic_DNA"/>
</dbReference>
<proteinExistence type="predicted"/>
<evidence type="ECO:0000256" key="3">
    <source>
        <dbReference type="ARBA" id="ARBA00022777"/>
    </source>
</evidence>
<dbReference type="GO" id="GO:0006139">
    <property type="term" value="P:nucleobase-containing compound metabolic process"/>
    <property type="evidence" value="ECO:0007669"/>
    <property type="project" value="InterPro"/>
</dbReference>
<dbReference type="SUPFAM" id="SSF52540">
    <property type="entry name" value="P-loop containing nucleoside triphosphate hydrolases"/>
    <property type="match status" value="3"/>
</dbReference>
<accession>A0A315VXX7</accession>
<dbReference type="CDD" id="cd01428">
    <property type="entry name" value="ADK"/>
    <property type="match status" value="1"/>
</dbReference>
<dbReference type="PANTHER" id="PTHR23359">
    <property type="entry name" value="NUCLEOTIDE KINASE"/>
    <property type="match status" value="1"/>
</dbReference>
<evidence type="ECO:0000256" key="1">
    <source>
        <dbReference type="ARBA" id="ARBA00022679"/>
    </source>
</evidence>
<dbReference type="GO" id="GO:0019205">
    <property type="term" value="F:nucleobase-containing compound kinase activity"/>
    <property type="evidence" value="ECO:0007669"/>
    <property type="project" value="InterPro"/>
</dbReference>